<organism evidence="1 2">
    <name type="scientific">Nepenthes gracilis</name>
    <name type="common">Slender pitcher plant</name>
    <dbReference type="NCBI Taxonomy" id="150966"/>
    <lineage>
        <taxon>Eukaryota</taxon>
        <taxon>Viridiplantae</taxon>
        <taxon>Streptophyta</taxon>
        <taxon>Embryophyta</taxon>
        <taxon>Tracheophyta</taxon>
        <taxon>Spermatophyta</taxon>
        <taxon>Magnoliopsida</taxon>
        <taxon>eudicotyledons</taxon>
        <taxon>Gunneridae</taxon>
        <taxon>Pentapetalae</taxon>
        <taxon>Caryophyllales</taxon>
        <taxon>Nepenthaceae</taxon>
        <taxon>Nepenthes</taxon>
    </lineage>
</organism>
<dbReference type="AlphaFoldDB" id="A0AAD3P5K3"/>
<sequence length="94" mass="10481">MARATNSTSMAMLGYEENYGNVSISCPFGIGANCYHESWYEIICYKYFSPPKPCLRRLNLEIGFDNKAIPISYTFMAAALMANSFATIDPAWSA</sequence>
<evidence type="ECO:0000313" key="1">
    <source>
        <dbReference type="EMBL" id="GMG99910.1"/>
    </source>
</evidence>
<evidence type="ECO:0000313" key="2">
    <source>
        <dbReference type="Proteomes" id="UP001279734"/>
    </source>
</evidence>
<accession>A0AAD3P5K3</accession>
<dbReference type="Proteomes" id="UP001279734">
    <property type="component" value="Unassembled WGS sequence"/>
</dbReference>
<reference evidence="1" key="1">
    <citation type="submission" date="2023-05" db="EMBL/GenBank/DDBJ databases">
        <title>Nepenthes gracilis genome sequencing.</title>
        <authorList>
            <person name="Fukushima K."/>
        </authorList>
    </citation>
    <scope>NUCLEOTIDE SEQUENCE</scope>
    <source>
        <strain evidence="1">SING2019-196</strain>
    </source>
</reference>
<dbReference type="PANTHER" id="PTHR33491">
    <property type="entry name" value="OSJNBA0016N04.9 PROTEIN"/>
    <property type="match status" value="1"/>
</dbReference>
<keyword evidence="2" id="KW-1185">Reference proteome</keyword>
<protein>
    <submittedName>
        <fullName evidence="1">Uncharacterized protein</fullName>
    </submittedName>
</protein>
<dbReference type="EMBL" id="BSYO01000001">
    <property type="protein sequence ID" value="GMG99910.1"/>
    <property type="molecule type" value="Genomic_DNA"/>
</dbReference>
<proteinExistence type="predicted"/>
<comment type="caution">
    <text evidence="1">The sequence shown here is derived from an EMBL/GenBank/DDBJ whole genome shotgun (WGS) entry which is preliminary data.</text>
</comment>
<gene>
    <name evidence="1" type="ORF">Nepgr_001750</name>
</gene>
<name>A0AAD3P5K3_NEPGR</name>